<organism evidence="8 9">
    <name type="scientific">Perkinsus chesapeaki</name>
    <name type="common">Clam parasite</name>
    <name type="synonym">Perkinsus andrewsi</name>
    <dbReference type="NCBI Taxonomy" id="330153"/>
    <lineage>
        <taxon>Eukaryota</taxon>
        <taxon>Sar</taxon>
        <taxon>Alveolata</taxon>
        <taxon>Perkinsozoa</taxon>
        <taxon>Perkinsea</taxon>
        <taxon>Perkinsida</taxon>
        <taxon>Perkinsidae</taxon>
        <taxon>Perkinsus</taxon>
    </lineage>
</organism>
<dbReference type="SUPFAM" id="SSF57850">
    <property type="entry name" value="RING/U-box"/>
    <property type="match status" value="1"/>
</dbReference>
<comment type="caution">
    <text evidence="8">The sequence shown here is derived from an EMBL/GenBank/DDBJ whole genome shotgun (WGS) entry which is preliminary data.</text>
</comment>
<dbReference type="InterPro" id="IPR000571">
    <property type="entry name" value="Znf_CCCH"/>
</dbReference>
<dbReference type="SMART" id="SM00184">
    <property type="entry name" value="RING"/>
    <property type="match status" value="1"/>
</dbReference>
<sequence length="366" mass="41988">MYWRDPATTFRDYTDKMPPGQWNLSVSTYDSPPRTNSEASENCDKDGDDSCKNIYYVGRPLFRGQENCKYFTPKCEEESSPHQRTLGHSYYIDQVLSRDSTAAFVQPVTSDVSPPFTPCASGVYCDEDLWEQTEPPSHHYNTSEDDFSDDRSSRELFYLRVETDDFDVWHHQHYYNNEISSQLTSNNPYGYSQYGYDAPAVSSYTVEGPLICSICDEDIVARGRRFGLLENCSHPFCLNCIRRWRDQKGSQDRLNLRLCPLCRVESFLITPSDIYLPDGVEKDEAIRGYKEALSRIPCKFIANGQQCPFGTSCYYLHEDDDTAAAGHQHHDELQERRFLRGADGKVQCHRNPKLSDFLFPGSASSD</sequence>
<protein>
    <recommendedName>
        <fullName evidence="10">RING-type E3 ubiquitin transferase</fullName>
    </recommendedName>
</protein>
<dbReference type="Pfam" id="PF00097">
    <property type="entry name" value="zf-C3HC4"/>
    <property type="match status" value="1"/>
</dbReference>
<dbReference type="PROSITE" id="PS00518">
    <property type="entry name" value="ZF_RING_1"/>
    <property type="match status" value="1"/>
</dbReference>
<dbReference type="CDD" id="cd16521">
    <property type="entry name" value="RING-HC_MKRN"/>
    <property type="match status" value="1"/>
</dbReference>
<evidence type="ECO:0000256" key="2">
    <source>
        <dbReference type="ARBA" id="ARBA00022723"/>
    </source>
</evidence>
<accession>A0A7J6L8N9</accession>
<dbReference type="PANTHER" id="PTHR11224">
    <property type="entry name" value="MAKORIN-RELATED"/>
    <property type="match status" value="1"/>
</dbReference>
<dbReference type="InterPro" id="IPR036855">
    <property type="entry name" value="Znf_CCCH_sf"/>
</dbReference>
<dbReference type="PROSITE" id="PS50089">
    <property type="entry name" value="ZF_RING_2"/>
    <property type="match status" value="1"/>
</dbReference>
<dbReference type="InterPro" id="IPR018957">
    <property type="entry name" value="Znf_C3HC4_RING-type"/>
</dbReference>
<dbReference type="InterPro" id="IPR017907">
    <property type="entry name" value="Znf_RING_CS"/>
</dbReference>
<dbReference type="GO" id="GO:0000209">
    <property type="term" value="P:protein polyubiquitination"/>
    <property type="evidence" value="ECO:0007669"/>
    <property type="project" value="InterPro"/>
</dbReference>
<keyword evidence="9" id="KW-1185">Reference proteome</keyword>
<dbReference type="Gene3D" id="3.30.40.10">
    <property type="entry name" value="Zinc/RING finger domain, C3HC4 (zinc finger)"/>
    <property type="match status" value="1"/>
</dbReference>
<evidence type="ECO:0000256" key="5">
    <source>
        <dbReference type="PROSITE-ProRule" id="PRU00723"/>
    </source>
</evidence>
<dbReference type="InterPro" id="IPR001841">
    <property type="entry name" value="Znf_RING"/>
</dbReference>
<evidence type="ECO:0000256" key="3">
    <source>
        <dbReference type="ARBA" id="ARBA00022771"/>
    </source>
</evidence>
<evidence type="ECO:0000259" key="7">
    <source>
        <dbReference type="PROSITE" id="PS50103"/>
    </source>
</evidence>
<dbReference type="SUPFAM" id="SSF90229">
    <property type="entry name" value="CCCH zinc finger"/>
    <property type="match status" value="1"/>
</dbReference>
<dbReference type="InterPro" id="IPR045072">
    <property type="entry name" value="MKRN-like"/>
</dbReference>
<name>A0A7J6L8N9_PERCH</name>
<dbReference type="InterPro" id="IPR013083">
    <property type="entry name" value="Znf_RING/FYVE/PHD"/>
</dbReference>
<dbReference type="EMBL" id="JAAPAO010000649">
    <property type="protein sequence ID" value="KAF4655578.1"/>
    <property type="molecule type" value="Genomic_DNA"/>
</dbReference>
<evidence type="ECO:0000313" key="8">
    <source>
        <dbReference type="EMBL" id="KAF4655578.1"/>
    </source>
</evidence>
<evidence type="ECO:0000256" key="1">
    <source>
        <dbReference type="ARBA" id="ARBA00022679"/>
    </source>
</evidence>
<dbReference type="AlphaFoldDB" id="A0A7J6L8N9"/>
<feature type="domain" description="C3H1-type" evidence="7">
    <location>
        <begin position="292"/>
        <end position="320"/>
    </location>
</feature>
<dbReference type="OrthoDB" id="250836at2759"/>
<gene>
    <name evidence="8" type="ORF">FOL47_009363</name>
</gene>
<reference evidence="8 9" key="1">
    <citation type="submission" date="2020-04" db="EMBL/GenBank/DDBJ databases">
        <title>Perkinsus chesapeaki whole genome sequence.</title>
        <authorList>
            <person name="Bogema D.R."/>
        </authorList>
    </citation>
    <scope>NUCLEOTIDE SEQUENCE [LARGE SCALE GENOMIC DNA]</scope>
    <source>
        <strain evidence="8">ATCC PRA-425</strain>
    </source>
</reference>
<evidence type="ECO:0000313" key="9">
    <source>
        <dbReference type="Proteomes" id="UP000591131"/>
    </source>
</evidence>
<dbReference type="GO" id="GO:0008270">
    <property type="term" value="F:zinc ion binding"/>
    <property type="evidence" value="ECO:0007669"/>
    <property type="project" value="UniProtKB-KW"/>
</dbReference>
<keyword evidence="1" id="KW-0808">Transferase</keyword>
<feature type="domain" description="RING-type" evidence="6">
    <location>
        <begin position="212"/>
        <end position="263"/>
    </location>
</feature>
<keyword evidence="3 5" id="KW-0863">Zinc-finger</keyword>
<dbReference type="Proteomes" id="UP000591131">
    <property type="component" value="Unassembled WGS sequence"/>
</dbReference>
<evidence type="ECO:0000256" key="4">
    <source>
        <dbReference type="ARBA" id="ARBA00022833"/>
    </source>
</evidence>
<keyword evidence="2 5" id="KW-0479">Metal-binding</keyword>
<feature type="zinc finger region" description="C3H1-type" evidence="5">
    <location>
        <begin position="292"/>
        <end position="320"/>
    </location>
</feature>
<evidence type="ECO:0000259" key="6">
    <source>
        <dbReference type="PROSITE" id="PS50089"/>
    </source>
</evidence>
<keyword evidence="4 5" id="KW-0862">Zinc</keyword>
<dbReference type="PROSITE" id="PS50103">
    <property type="entry name" value="ZF_C3H1"/>
    <property type="match status" value="1"/>
</dbReference>
<proteinExistence type="predicted"/>
<dbReference type="PANTHER" id="PTHR11224:SF10">
    <property type="entry name" value="IP09428P-RELATED"/>
    <property type="match status" value="1"/>
</dbReference>
<evidence type="ECO:0008006" key="10">
    <source>
        <dbReference type="Google" id="ProtNLM"/>
    </source>
</evidence>
<dbReference type="GO" id="GO:0061630">
    <property type="term" value="F:ubiquitin protein ligase activity"/>
    <property type="evidence" value="ECO:0007669"/>
    <property type="project" value="InterPro"/>
</dbReference>